<dbReference type="OrthoDB" id="2427395at2"/>
<keyword evidence="2" id="KW-1185">Reference proteome</keyword>
<dbReference type="AlphaFoldDB" id="A0A1H0U1X4"/>
<evidence type="ECO:0000313" key="1">
    <source>
        <dbReference type="EMBL" id="SDP60050.1"/>
    </source>
</evidence>
<dbReference type="Pfam" id="PF14183">
    <property type="entry name" value="YwpF"/>
    <property type="match status" value="1"/>
</dbReference>
<reference evidence="2" key="1">
    <citation type="submission" date="2016-10" db="EMBL/GenBank/DDBJ databases">
        <authorList>
            <person name="Varghese N."/>
            <person name="Submissions S."/>
        </authorList>
    </citation>
    <scope>NUCLEOTIDE SEQUENCE [LARGE SCALE GENOMIC DNA]</scope>
    <source>
        <strain evidence="2">IBRC-M10078</strain>
    </source>
</reference>
<dbReference type="InterPro" id="IPR025573">
    <property type="entry name" value="YwpF"/>
</dbReference>
<accession>A0A1H0U1X4</accession>
<dbReference type="Proteomes" id="UP000199159">
    <property type="component" value="Unassembled WGS sequence"/>
</dbReference>
<gene>
    <name evidence="1" type="ORF">SAMN05216565_10487</name>
</gene>
<dbReference type="STRING" id="930152.SAMN05216565_10487"/>
<protein>
    <submittedName>
        <fullName evidence="1">YwpF-like protein</fullName>
    </submittedName>
</protein>
<proteinExistence type="predicted"/>
<evidence type="ECO:0000313" key="2">
    <source>
        <dbReference type="Proteomes" id="UP000199159"/>
    </source>
</evidence>
<dbReference type="EMBL" id="FNJU01000004">
    <property type="protein sequence ID" value="SDP60050.1"/>
    <property type="molecule type" value="Genomic_DNA"/>
</dbReference>
<name>A0A1H0U1X4_9BACI</name>
<sequence>MKTFKLVSLSILPDVPLERMQVDVDLIDGLIINREDSRKRWIIEAFVDKKYADSFSTYMANNEELHLKVTITDRSNDPALVAAKVMSVNVFSEHISVLFDAKLERTKFVNSEMILAQLLEEGLQGDDLLKSFNSIVHEERKKLMIIK</sequence>
<organism evidence="1 2">
    <name type="scientific">Litchfieldia salsa</name>
    <dbReference type="NCBI Taxonomy" id="930152"/>
    <lineage>
        <taxon>Bacteria</taxon>
        <taxon>Bacillati</taxon>
        <taxon>Bacillota</taxon>
        <taxon>Bacilli</taxon>
        <taxon>Bacillales</taxon>
        <taxon>Bacillaceae</taxon>
        <taxon>Litchfieldia</taxon>
    </lineage>
</organism>
<dbReference type="RefSeq" id="WP_090853222.1">
    <property type="nucleotide sequence ID" value="NZ_FNJU01000004.1"/>
</dbReference>